<dbReference type="GO" id="GO:0008379">
    <property type="term" value="F:thioredoxin peroxidase activity"/>
    <property type="evidence" value="ECO:0007669"/>
    <property type="project" value="TreeGrafter"/>
</dbReference>
<evidence type="ECO:0000256" key="2">
    <source>
        <dbReference type="ARBA" id="ARBA00009796"/>
    </source>
</evidence>
<keyword evidence="6" id="KW-0049">Antioxidant</keyword>
<feature type="domain" description="Thioredoxin" evidence="18">
    <location>
        <begin position="2"/>
        <end position="169"/>
    </location>
</feature>
<evidence type="ECO:0000256" key="8">
    <source>
        <dbReference type="ARBA" id="ARBA00023016"/>
    </source>
</evidence>
<dbReference type="FunFam" id="3.40.30.10:FF:000043">
    <property type="entry name" value="Alkyl hydroperoxide reductase C"/>
    <property type="match status" value="1"/>
</dbReference>
<dbReference type="InterPro" id="IPR013766">
    <property type="entry name" value="Thioredoxin_domain"/>
</dbReference>
<sequence length="193" mass="21306">MLTIGDQFPAYELTAVIPGDLSSVDAKQPEDYFTTVSSQNVGEDRWRVVFFWPKDFTFVCPTEIAAFGRLAEEFDDRDCDVIGVSTDSEFVHYAWRRDHEDLRDLAIPMASDLKRELTSALGVLNADGVADRATFLVDPNNEIQFAMVTAGSVGRNVDEVLRVLDALQSDELCACNWKKGEATIDAGALMSAA</sequence>
<comment type="similarity">
    <text evidence="2">Belongs to the peroxiredoxin family. AhpC/Prx1 subfamily.</text>
</comment>
<feature type="active site" description="Cysteine sulfenic acid (-SOH) intermediate; for peroxidase activity" evidence="17">
    <location>
        <position position="60"/>
    </location>
</feature>
<evidence type="ECO:0000256" key="1">
    <source>
        <dbReference type="ARBA" id="ARBA00004496"/>
    </source>
</evidence>
<dbReference type="InterPro" id="IPR000866">
    <property type="entry name" value="AhpC/TSA"/>
</dbReference>
<evidence type="ECO:0000256" key="11">
    <source>
        <dbReference type="ARBA" id="ARBA00032077"/>
    </source>
</evidence>
<organism evidence="19 20">
    <name type="scientific">Conexibacter arvalis</name>
    <dbReference type="NCBI Taxonomy" id="912552"/>
    <lineage>
        <taxon>Bacteria</taxon>
        <taxon>Bacillati</taxon>
        <taxon>Actinomycetota</taxon>
        <taxon>Thermoleophilia</taxon>
        <taxon>Solirubrobacterales</taxon>
        <taxon>Conexibacteraceae</taxon>
        <taxon>Conexibacter</taxon>
    </lineage>
</organism>
<comment type="caution">
    <text evidence="19">The sequence shown here is derived from an EMBL/GenBank/DDBJ whole genome shotgun (WGS) entry which is preliminary data.</text>
</comment>
<keyword evidence="8" id="KW-0346">Stress response</keyword>
<evidence type="ECO:0000256" key="17">
    <source>
        <dbReference type="PIRSR" id="PIRSR000239-1"/>
    </source>
</evidence>
<evidence type="ECO:0000256" key="9">
    <source>
        <dbReference type="ARBA" id="ARBA00023157"/>
    </source>
</evidence>
<gene>
    <name evidence="19" type="ORF">BDZ31_003993</name>
</gene>
<dbReference type="PROSITE" id="PS51352">
    <property type="entry name" value="THIOREDOXIN_2"/>
    <property type="match status" value="1"/>
</dbReference>
<keyword evidence="10" id="KW-0676">Redox-active center</keyword>
<dbReference type="EMBL" id="JACHNU010000007">
    <property type="protein sequence ID" value="MBB4664382.1"/>
    <property type="molecule type" value="Genomic_DNA"/>
</dbReference>
<dbReference type="GO" id="GO:0005829">
    <property type="term" value="C:cytosol"/>
    <property type="evidence" value="ECO:0007669"/>
    <property type="project" value="TreeGrafter"/>
</dbReference>
<evidence type="ECO:0000256" key="14">
    <source>
        <dbReference type="ARBA" id="ARBA00055957"/>
    </source>
</evidence>
<evidence type="ECO:0000256" key="3">
    <source>
        <dbReference type="ARBA" id="ARBA00017462"/>
    </source>
</evidence>
<dbReference type="InterPro" id="IPR036249">
    <property type="entry name" value="Thioredoxin-like_sf"/>
</dbReference>
<dbReference type="PANTHER" id="PTHR10681">
    <property type="entry name" value="THIOREDOXIN PEROXIDASE"/>
    <property type="match status" value="1"/>
</dbReference>
<evidence type="ECO:0000256" key="10">
    <source>
        <dbReference type="ARBA" id="ARBA00023284"/>
    </source>
</evidence>
<name>A0A840IHH0_9ACTN</name>
<dbReference type="SUPFAM" id="SSF52833">
    <property type="entry name" value="Thioredoxin-like"/>
    <property type="match status" value="1"/>
</dbReference>
<comment type="subunit">
    <text evidence="15">Homodimer; disulfide-linked, upon oxidation. 6 homodimers assemble to form a ring-like dodecamer. Identified in a complex with AhpD, DlaT and Lpd.</text>
</comment>
<evidence type="ECO:0000256" key="5">
    <source>
        <dbReference type="ARBA" id="ARBA00022559"/>
    </source>
</evidence>
<dbReference type="GO" id="GO:0042744">
    <property type="term" value="P:hydrogen peroxide catabolic process"/>
    <property type="evidence" value="ECO:0007669"/>
    <property type="project" value="TreeGrafter"/>
</dbReference>
<keyword evidence="7 19" id="KW-0560">Oxidoreductase</keyword>
<evidence type="ECO:0000256" key="15">
    <source>
        <dbReference type="ARBA" id="ARBA00062350"/>
    </source>
</evidence>
<evidence type="ECO:0000256" key="16">
    <source>
        <dbReference type="ARBA" id="ARBA00067010"/>
    </source>
</evidence>
<dbReference type="PANTHER" id="PTHR10681:SF121">
    <property type="entry name" value="ALKYL HYDROPEROXIDE REDUCTASE C"/>
    <property type="match status" value="1"/>
</dbReference>
<dbReference type="RefSeq" id="WP_183344400.1">
    <property type="nucleotide sequence ID" value="NZ_JACHNU010000007.1"/>
</dbReference>
<keyword evidence="5 19" id="KW-0575">Peroxidase</keyword>
<dbReference type="GO" id="GO:0006979">
    <property type="term" value="P:response to oxidative stress"/>
    <property type="evidence" value="ECO:0007669"/>
    <property type="project" value="TreeGrafter"/>
</dbReference>
<dbReference type="GO" id="GO:0033554">
    <property type="term" value="P:cellular response to stress"/>
    <property type="evidence" value="ECO:0007669"/>
    <property type="project" value="TreeGrafter"/>
</dbReference>
<evidence type="ECO:0000313" key="19">
    <source>
        <dbReference type="EMBL" id="MBB4664382.1"/>
    </source>
</evidence>
<evidence type="ECO:0000256" key="4">
    <source>
        <dbReference type="ARBA" id="ARBA00022490"/>
    </source>
</evidence>
<comment type="function">
    <text evidence="14">Thiol-specific peroxidase that catalyzes the reduction of hydrogen peroxide and organic hydroperoxides to water and alcohols, respectively. Plays a role in cell protection against oxidative stress by detoxifying peroxides. Together with AhpD, DlaT and Lpd, constitutes an NADH-dependent peroxidase active against hydrogen and alkyl peroxides as well as serving as a peroxynitrite reductase, thus protecting the bacterium against reactive nitrogen intermediates and oxidative stress generated by the host immune system. Does not however seem to play a role in detoxification of isoniazid.</text>
</comment>
<dbReference type="GO" id="GO:0045454">
    <property type="term" value="P:cell redox homeostasis"/>
    <property type="evidence" value="ECO:0007669"/>
    <property type="project" value="TreeGrafter"/>
</dbReference>
<dbReference type="Proteomes" id="UP000585272">
    <property type="component" value="Unassembled WGS sequence"/>
</dbReference>
<protein>
    <recommendedName>
        <fullName evidence="3">Alkyl hydroperoxide reductase C</fullName>
        <ecNumber evidence="16">1.11.1.28</ecNumber>
    </recommendedName>
    <alternativeName>
        <fullName evidence="11">Peroxiredoxin</fullName>
    </alternativeName>
    <alternativeName>
        <fullName evidence="12">Thioredoxin peroxidase</fullName>
    </alternativeName>
</protein>
<evidence type="ECO:0000256" key="12">
    <source>
        <dbReference type="ARBA" id="ARBA00032824"/>
    </source>
</evidence>
<evidence type="ECO:0000256" key="13">
    <source>
        <dbReference type="ARBA" id="ARBA00051970"/>
    </source>
</evidence>
<evidence type="ECO:0000256" key="6">
    <source>
        <dbReference type="ARBA" id="ARBA00022862"/>
    </source>
</evidence>
<dbReference type="Gene3D" id="3.40.30.10">
    <property type="entry name" value="Glutaredoxin"/>
    <property type="match status" value="1"/>
</dbReference>
<keyword evidence="4" id="KW-0963">Cytoplasm</keyword>
<dbReference type="Pfam" id="PF00578">
    <property type="entry name" value="AhpC-TSA"/>
    <property type="match status" value="1"/>
</dbReference>
<reference evidence="19 20" key="1">
    <citation type="submission" date="2020-08" db="EMBL/GenBank/DDBJ databases">
        <title>Genomic Encyclopedia of Archaeal and Bacterial Type Strains, Phase II (KMG-II): from individual species to whole genera.</title>
        <authorList>
            <person name="Goeker M."/>
        </authorList>
    </citation>
    <scope>NUCLEOTIDE SEQUENCE [LARGE SCALE GENOMIC DNA]</scope>
    <source>
        <strain evidence="19 20">DSM 23288</strain>
    </source>
</reference>
<dbReference type="InterPro" id="IPR050217">
    <property type="entry name" value="Peroxiredoxin"/>
</dbReference>
<dbReference type="PIRSF" id="PIRSF000239">
    <property type="entry name" value="AHPC"/>
    <property type="match status" value="1"/>
</dbReference>
<dbReference type="AlphaFoldDB" id="A0A840IHH0"/>
<evidence type="ECO:0000256" key="7">
    <source>
        <dbReference type="ARBA" id="ARBA00023002"/>
    </source>
</evidence>
<dbReference type="InterPro" id="IPR024706">
    <property type="entry name" value="Peroxiredoxin_AhpC-typ"/>
</dbReference>
<evidence type="ECO:0000313" key="20">
    <source>
        <dbReference type="Proteomes" id="UP000585272"/>
    </source>
</evidence>
<keyword evidence="20" id="KW-1185">Reference proteome</keyword>
<accession>A0A840IHH0</accession>
<proteinExistence type="inferred from homology"/>
<dbReference type="CDD" id="cd03015">
    <property type="entry name" value="PRX_Typ2cys"/>
    <property type="match status" value="1"/>
</dbReference>
<comment type="subcellular location">
    <subcellularLocation>
        <location evidence="1">Cytoplasm</location>
    </subcellularLocation>
</comment>
<comment type="catalytic activity">
    <reaction evidence="13">
        <text>N(6)-[(R)-dihydrolipoyl]-L-lysyl-[lipoyl-carrier protein] + a hydroperoxide = N(6)-[(R)-lipoyl]-L-lysyl-[lipoyl-carrier protein] + an alcohol + H2O</text>
        <dbReference type="Rhea" id="RHEA:62636"/>
        <dbReference type="Rhea" id="RHEA-COMP:10502"/>
        <dbReference type="Rhea" id="RHEA-COMP:16355"/>
        <dbReference type="ChEBI" id="CHEBI:15377"/>
        <dbReference type="ChEBI" id="CHEBI:30879"/>
        <dbReference type="ChEBI" id="CHEBI:35924"/>
        <dbReference type="ChEBI" id="CHEBI:83099"/>
        <dbReference type="ChEBI" id="CHEBI:83100"/>
        <dbReference type="EC" id="1.11.1.28"/>
    </reaction>
</comment>
<dbReference type="EC" id="1.11.1.28" evidence="16"/>
<keyword evidence="9" id="KW-1015">Disulfide bond</keyword>
<evidence type="ECO:0000259" key="18">
    <source>
        <dbReference type="PROSITE" id="PS51352"/>
    </source>
</evidence>